<dbReference type="Proteomes" id="UP000247781">
    <property type="component" value="Unassembled WGS sequence"/>
</dbReference>
<dbReference type="EMBL" id="QJJU01000056">
    <property type="protein sequence ID" value="PXW95738.1"/>
    <property type="molecule type" value="Genomic_DNA"/>
</dbReference>
<evidence type="ECO:0000256" key="1">
    <source>
        <dbReference type="SAM" id="SignalP"/>
    </source>
</evidence>
<proteinExistence type="predicted"/>
<name>A0A318GZH2_9MYCO</name>
<protein>
    <recommendedName>
        <fullName evidence="4">Porin</fullName>
    </recommendedName>
</protein>
<evidence type="ECO:0000313" key="3">
    <source>
        <dbReference type="Proteomes" id="UP000247781"/>
    </source>
</evidence>
<sequence>MNTTIKHIAPWLAAAGIAAAIALAPIANAATDPCVPYGTDPMSPCIFGYHPANTPQMDVPF</sequence>
<dbReference type="RefSeq" id="WP_110320333.1">
    <property type="nucleotide sequence ID" value="NZ_QJJU01000056.1"/>
</dbReference>
<keyword evidence="1" id="KW-0732">Signal</keyword>
<feature type="signal peptide" evidence="1">
    <location>
        <begin position="1"/>
        <end position="29"/>
    </location>
</feature>
<evidence type="ECO:0008006" key="4">
    <source>
        <dbReference type="Google" id="ProtNLM"/>
    </source>
</evidence>
<dbReference type="AlphaFoldDB" id="A0A318GZH2"/>
<accession>A0A318GZH2</accession>
<reference evidence="2 3" key="2">
    <citation type="submission" date="2018-06" db="EMBL/GenBank/DDBJ databases">
        <title>Sequencing of bacterial isolates from soil warming experiment in Harvard Forest, Massachusetts, USA.</title>
        <authorList>
            <person name="Deangelis K.PhD."/>
        </authorList>
    </citation>
    <scope>NUCLEOTIDE SEQUENCE [LARGE SCALE GENOMIC DNA]</scope>
    <source>
        <strain evidence="2 3">GAS496</strain>
    </source>
</reference>
<reference evidence="3" key="1">
    <citation type="submission" date="2018-05" db="EMBL/GenBank/DDBJ databases">
        <authorList>
            <person name="Deangelis K."/>
            <person name="Huntemann M."/>
            <person name="Clum A."/>
            <person name="Pillay M."/>
            <person name="Palaniappan K."/>
            <person name="Varghese N."/>
            <person name="Mikhailova N."/>
            <person name="Stamatis D."/>
            <person name="Reddy T."/>
            <person name="Daum C."/>
            <person name="Shapiro N."/>
            <person name="Ivanova N."/>
            <person name="Kyrpides N."/>
            <person name="Woyke T."/>
        </authorList>
    </citation>
    <scope>NUCLEOTIDE SEQUENCE [LARGE SCALE GENOMIC DNA]</scope>
    <source>
        <strain evidence="3">GAS496</strain>
    </source>
</reference>
<keyword evidence="3" id="KW-1185">Reference proteome</keyword>
<comment type="caution">
    <text evidence="2">The sequence shown here is derived from an EMBL/GenBank/DDBJ whole genome shotgun (WGS) entry which is preliminary data.</text>
</comment>
<feature type="chain" id="PRO_5016299952" description="Porin" evidence="1">
    <location>
        <begin position="30"/>
        <end position="61"/>
    </location>
</feature>
<evidence type="ECO:0000313" key="2">
    <source>
        <dbReference type="EMBL" id="PXW95738.1"/>
    </source>
</evidence>
<gene>
    <name evidence="2" type="ORF">C8E89_15611</name>
</gene>
<organism evidence="2 3">
    <name type="scientific">Mycolicibacterium moriokaense</name>
    <dbReference type="NCBI Taxonomy" id="39691"/>
    <lineage>
        <taxon>Bacteria</taxon>
        <taxon>Bacillati</taxon>
        <taxon>Actinomycetota</taxon>
        <taxon>Actinomycetes</taxon>
        <taxon>Mycobacteriales</taxon>
        <taxon>Mycobacteriaceae</taxon>
        <taxon>Mycolicibacterium</taxon>
    </lineage>
</organism>